<gene>
    <name evidence="2" type="ORF">g.52906</name>
</gene>
<feature type="non-terminal residue" evidence="2">
    <location>
        <position position="1"/>
    </location>
</feature>
<reference evidence="2" key="1">
    <citation type="submission" date="2015-11" db="EMBL/GenBank/DDBJ databases">
        <title>De novo transcriptome assembly of four potential Pierce s Disease insect vectors from Arizona vineyards.</title>
        <authorList>
            <person name="Tassone E.E."/>
        </authorList>
    </citation>
    <scope>NUCLEOTIDE SEQUENCE</scope>
</reference>
<dbReference type="EMBL" id="GEBQ01007363">
    <property type="protein sequence ID" value="JAT32614.1"/>
    <property type="molecule type" value="Transcribed_RNA"/>
</dbReference>
<organism evidence="2">
    <name type="scientific">Graphocephala atropunctata</name>
    <dbReference type="NCBI Taxonomy" id="36148"/>
    <lineage>
        <taxon>Eukaryota</taxon>
        <taxon>Metazoa</taxon>
        <taxon>Ecdysozoa</taxon>
        <taxon>Arthropoda</taxon>
        <taxon>Hexapoda</taxon>
        <taxon>Insecta</taxon>
        <taxon>Pterygota</taxon>
        <taxon>Neoptera</taxon>
        <taxon>Paraneoptera</taxon>
        <taxon>Hemiptera</taxon>
        <taxon>Auchenorrhyncha</taxon>
        <taxon>Membracoidea</taxon>
        <taxon>Cicadellidae</taxon>
        <taxon>Cicadellinae</taxon>
        <taxon>Cicadellini</taxon>
        <taxon>Graphocephala</taxon>
    </lineage>
</organism>
<dbReference type="AlphaFoldDB" id="A0A1B6M9T9"/>
<evidence type="ECO:0000313" key="2">
    <source>
        <dbReference type="EMBL" id="JAT32614.1"/>
    </source>
</evidence>
<proteinExistence type="predicted"/>
<evidence type="ECO:0000256" key="1">
    <source>
        <dbReference type="SAM" id="MobiDB-lite"/>
    </source>
</evidence>
<feature type="compositionally biased region" description="Basic and acidic residues" evidence="1">
    <location>
        <begin position="119"/>
        <end position="136"/>
    </location>
</feature>
<sequence>LQYVFRLLISPLQQKEARALGHTGDEDRGDQAGNTAREHEKTPRIEDKYFSEAYRPTSRENGSSYHGKCNYAEGPEKLETRKVGVSSRGIHEFSEISENNASGSNYSEAVEYPADEEEAVRLAEARQEGREGVDEE</sequence>
<name>A0A1B6M9T9_9HEMI</name>
<feature type="region of interest" description="Disordered" evidence="1">
    <location>
        <begin position="18"/>
        <end position="71"/>
    </location>
</feature>
<accession>A0A1B6M9T9</accession>
<feature type="region of interest" description="Disordered" evidence="1">
    <location>
        <begin position="93"/>
        <end position="136"/>
    </location>
</feature>
<feature type="compositionally biased region" description="Basic and acidic residues" evidence="1">
    <location>
        <begin position="18"/>
        <end position="50"/>
    </location>
</feature>
<feature type="compositionally biased region" description="Polar residues" evidence="1">
    <location>
        <begin position="96"/>
        <end position="107"/>
    </location>
</feature>
<protein>
    <submittedName>
        <fullName evidence="2">Uncharacterized protein</fullName>
    </submittedName>
</protein>